<reference evidence="10 12" key="1">
    <citation type="journal article" date="2015" name="Proc. Natl. Acad. Sci. U.S.A.">
        <title>Genomic and proteomic characterization of "Candidatus Nitrosopelagicus brevis": An ammonia-oxidizing archaeon from the open ocean.</title>
        <authorList>
            <person name="Santoro A.E."/>
            <person name="Dupont C.L."/>
            <person name="Richter R.A."/>
            <person name="Craig M.T."/>
            <person name="Carini P."/>
            <person name="McIlvin M.R."/>
            <person name="Yang Y."/>
            <person name="Orsi W.D."/>
            <person name="Moran D.M."/>
            <person name="Saito M.A."/>
        </authorList>
    </citation>
    <scope>NUCLEOTIDE SEQUENCE [LARGE SCALE GENOMIC DNA]</scope>
    <source>
        <strain evidence="10">CN25</strain>
        <strain evidence="12">V2</strain>
    </source>
</reference>
<feature type="binding site" evidence="5 8">
    <location>
        <position position="110"/>
    </location>
    <ligand>
        <name>Mg(2+)</name>
        <dbReference type="ChEBI" id="CHEBI:18420"/>
    </ligand>
</feature>
<evidence type="ECO:0000256" key="7">
    <source>
        <dbReference type="PIRSR" id="PIRSR000388-2"/>
    </source>
</evidence>
<dbReference type="InterPro" id="IPR015813">
    <property type="entry name" value="Pyrv/PenolPyrv_kinase-like_dom"/>
</dbReference>
<protein>
    <recommendedName>
        <fullName evidence="5">3-methyl-2-oxobutanoate hydroxymethyltransferase</fullName>
        <ecNumber evidence="5">2.1.2.11</ecNumber>
    </recommendedName>
    <alternativeName>
        <fullName evidence="5">Ketopantoate hydroxymethyltransferase</fullName>
        <shortName evidence="5">KPHMT</shortName>
    </alternativeName>
</protein>
<keyword evidence="4 5" id="KW-0173">Coenzyme A biosynthesis</keyword>
<feature type="active site" description="Proton acceptor" evidence="5 6">
    <location>
        <position position="174"/>
    </location>
</feature>
<evidence type="ECO:0000256" key="6">
    <source>
        <dbReference type="PIRSR" id="PIRSR000388-1"/>
    </source>
</evidence>
<keyword evidence="5 8" id="KW-0460">Magnesium</keyword>
<dbReference type="EMBL" id="CP007026">
    <property type="protein sequence ID" value="AJA92650.1"/>
    <property type="molecule type" value="Genomic_DNA"/>
</dbReference>
<keyword evidence="13" id="KW-1185">Reference proteome</keyword>
<dbReference type="CDD" id="cd06557">
    <property type="entry name" value="KPHMT-like"/>
    <property type="match status" value="1"/>
</dbReference>
<dbReference type="EC" id="2.1.2.11" evidence="5"/>
<comment type="pathway">
    <text evidence="5">Cofactor biosynthesis; coenzyme A biosynthesis.</text>
</comment>
<gene>
    <name evidence="5 10" type="primary">panB</name>
    <name evidence="11" type="ORF">A7X95_04770</name>
    <name evidence="10" type="ORF">T478_1433</name>
</gene>
<dbReference type="RefSeq" id="WP_048106440.1">
    <property type="nucleotide sequence ID" value="NZ_CP007026.1"/>
</dbReference>
<feature type="binding site" evidence="5 7">
    <location>
        <position position="108"/>
    </location>
    <ligand>
        <name>3-methyl-2-oxobutanoate</name>
        <dbReference type="ChEBI" id="CHEBI:11851"/>
    </ligand>
</feature>
<dbReference type="KEGG" id="nbv:T478_1433"/>
<dbReference type="PIRSF" id="PIRSF000388">
    <property type="entry name" value="Pantoate_hydroxy_MeTrfase"/>
    <property type="match status" value="1"/>
</dbReference>
<evidence type="ECO:0000256" key="8">
    <source>
        <dbReference type="PIRSR" id="PIRSR000388-3"/>
    </source>
</evidence>
<dbReference type="Proteomes" id="UP000030944">
    <property type="component" value="Chromosome"/>
</dbReference>
<evidence type="ECO:0000256" key="5">
    <source>
        <dbReference type="HAMAP-Rule" id="MF_00156"/>
    </source>
</evidence>
<feature type="binding site" evidence="5 7">
    <location>
        <begin position="41"/>
        <end position="42"/>
    </location>
    <ligand>
        <name>3-methyl-2-oxobutanoate</name>
        <dbReference type="ChEBI" id="CHEBI:11851"/>
    </ligand>
</feature>
<dbReference type="GO" id="GO:0032259">
    <property type="term" value="P:methylation"/>
    <property type="evidence" value="ECO:0007669"/>
    <property type="project" value="UniProtKB-KW"/>
</dbReference>
<evidence type="ECO:0000313" key="13">
    <source>
        <dbReference type="Proteomes" id="UP000241022"/>
    </source>
</evidence>
<keyword evidence="10" id="KW-0489">Methyltransferase</keyword>
<keyword evidence="3 5" id="KW-0808">Transferase</keyword>
<evidence type="ECO:0000256" key="2">
    <source>
        <dbReference type="ARBA" id="ARBA00008676"/>
    </source>
</evidence>
<dbReference type="FunFam" id="3.20.20.60:FF:000003">
    <property type="entry name" value="3-methyl-2-oxobutanoate hydroxymethyltransferase"/>
    <property type="match status" value="1"/>
</dbReference>
<dbReference type="GO" id="GO:0003864">
    <property type="term" value="F:3-methyl-2-oxobutanoate hydroxymethyltransferase activity"/>
    <property type="evidence" value="ECO:0007669"/>
    <property type="project" value="UniProtKB-UniRule"/>
</dbReference>
<dbReference type="PANTHER" id="PTHR20881:SF0">
    <property type="entry name" value="3-METHYL-2-OXOBUTANOATE HYDROXYMETHYLTRANSFERASE"/>
    <property type="match status" value="1"/>
</dbReference>
<dbReference type="Proteomes" id="UP000241022">
    <property type="component" value="Unassembled WGS sequence"/>
</dbReference>
<evidence type="ECO:0000313" key="10">
    <source>
        <dbReference type="EMBL" id="AJA92650.1"/>
    </source>
</evidence>
<dbReference type="PANTHER" id="PTHR20881">
    <property type="entry name" value="3-METHYL-2-OXOBUTANOATE HYDROXYMETHYLTRANSFERASE"/>
    <property type="match status" value="1"/>
</dbReference>
<dbReference type="GO" id="GO:0015937">
    <property type="term" value="P:coenzyme A biosynthetic process"/>
    <property type="evidence" value="ECO:0007669"/>
    <property type="project" value="UniProtKB-UniRule"/>
</dbReference>
<evidence type="ECO:0000256" key="1">
    <source>
        <dbReference type="ARBA" id="ARBA00005033"/>
    </source>
</evidence>
<proteinExistence type="inferred from homology"/>
<comment type="similarity">
    <text evidence="2 5">Belongs to the PanB family.</text>
</comment>
<dbReference type="InterPro" id="IPR003700">
    <property type="entry name" value="Pantoate_hydroxy_MeTrfase"/>
</dbReference>
<keyword evidence="5 8" id="KW-0479">Metal-binding</keyword>
<feature type="region of interest" description="Disordered" evidence="9">
    <location>
        <begin position="251"/>
        <end position="271"/>
    </location>
</feature>
<feature type="binding site" evidence="5 8">
    <location>
        <position position="80"/>
    </location>
    <ligand>
        <name>Mg(2+)</name>
        <dbReference type="ChEBI" id="CHEBI:18420"/>
    </ligand>
</feature>
<comment type="cofactor">
    <cofactor evidence="5 8">
        <name>Mg(2+)</name>
        <dbReference type="ChEBI" id="CHEBI:18420"/>
    </cofactor>
    <text evidence="5 8">Binds 1 Mg(2+) ion per subunit.</text>
</comment>
<dbReference type="GO" id="GO:0000287">
    <property type="term" value="F:magnesium ion binding"/>
    <property type="evidence" value="ECO:0007669"/>
    <property type="project" value="TreeGrafter"/>
</dbReference>
<comment type="function">
    <text evidence="5">Catalyzes the reversible reaction in which hydroxymethyl group from 5,10-methylenetetrahydrofolate is transferred onto alpha-ketoisovalerate to form ketopantoate.</text>
</comment>
<keyword evidence="5" id="KW-0963">Cytoplasm</keyword>
<dbReference type="GO" id="GO:0008168">
    <property type="term" value="F:methyltransferase activity"/>
    <property type="evidence" value="ECO:0007669"/>
    <property type="project" value="UniProtKB-KW"/>
</dbReference>
<evidence type="ECO:0000256" key="3">
    <source>
        <dbReference type="ARBA" id="ARBA00022679"/>
    </source>
</evidence>
<dbReference type="HOGENOM" id="CLU_036645_1_0_2"/>
<dbReference type="NCBIfam" id="TIGR00222">
    <property type="entry name" value="panB"/>
    <property type="match status" value="1"/>
</dbReference>
<evidence type="ECO:0000313" key="11">
    <source>
        <dbReference type="EMBL" id="PTL87228.1"/>
    </source>
</evidence>
<reference evidence="11" key="2">
    <citation type="submission" date="2016-05" db="EMBL/GenBank/DDBJ databases">
        <authorList>
            <person name="Lavstsen T."/>
            <person name="Jespersen J.S."/>
        </authorList>
    </citation>
    <scope>NUCLEOTIDE SEQUENCE [LARGE SCALE GENOMIC DNA]</scope>
    <source>
        <strain evidence="11">U25</strain>
    </source>
</reference>
<dbReference type="SUPFAM" id="SSF51621">
    <property type="entry name" value="Phosphoenolpyruvate/pyruvate domain"/>
    <property type="match status" value="1"/>
</dbReference>
<feature type="binding site" evidence="5 8">
    <location>
        <position position="41"/>
    </location>
    <ligand>
        <name>Mg(2+)</name>
        <dbReference type="ChEBI" id="CHEBI:18420"/>
    </ligand>
</feature>
<dbReference type="GO" id="GO:0015940">
    <property type="term" value="P:pantothenate biosynthetic process"/>
    <property type="evidence" value="ECO:0007669"/>
    <property type="project" value="UniProtKB-UniRule"/>
</dbReference>
<dbReference type="UniPathway" id="UPA00241"/>
<comment type="subunit">
    <text evidence="5">Homodecamer; pentamer of dimers.</text>
</comment>
<dbReference type="EMBL" id="LXWN01000002">
    <property type="protein sequence ID" value="PTL87228.1"/>
    <property type="molecule type" value="Genomic_DNA"/>
</dbReference>
<dbReference type="Pfam" id="PF02548">
    <property type="entry name" value="Pantoate_transf"/>
    <property type="match status" value="1"/>
</dbReference>
<feature type="binding site" evidence="5 7">
    <location>
        <position position="80"/>
    </location>
    <ligand>
        <name>3-methyl-2-oxobutanoate</name>
        <dbReference type="ChEBI" id="CHEBI:11851"/>
    </ligand>
</feature>
<dbReference type="OrthoDB" id="8414at2157"/>
<dbReference type="STRING" id="1410606.T478_1433"/>
<evidence type="ECO:0000313" key="12">
    <source>
        <dbReference type="Proteomes" id="UP000030944"/>
    </source>
</evidence>
<sequence length="271" mass="29934">MPNTVNDIIQMKSREKITVLTGYDSTMATLCDKVDVILVGDSAGMVMLGYDDTRDVTMDDMIRFTTAVKNAKTDSLIVADLPINSYENEDSAITNSKRLVQAGAHAVKLEGGKEIEKIIKAVVDSGIPVMGHLGLLPQTAEKYSVQAKKSSDAVNLLEDARILEKAGVFSIVFEMVTRDVAKIITESVKVPTIGIGSGKNCDGQVLVVHDMLGMFEKIKPKFAKRYLNLSEDIRNAINSYVKDVKEEKFPEEEHTFSMEKEELEKLEKEIG</sequence>
<accession>A0A0A7V7N2</accession>
<dbReference type="HAMAP" id="MF_00156">
    <property type="entry name" value="PanB"/>
    <property type="match status" value="1"/>
</dbReference>
<comment type="catalytic activity">
    <reaction evidence="5">
        <text>(6R)-5,10-methylene-5,6,7,8-tetrahydrofolate + 3-methyl-2-oxobutanoate + H2O = 2-dehydropantoate + (6S)-5,6,7,8-tetrahydrofolate</text>
        <dbReference type="Rhea" id="RHEA:11824"/>
        <dbReference type="ChEBI" id="CHEBI:11561"/>
        <dbReference type="ChEBI" id="CHEBI:11851"/>
        <dbReference type="ChEBI" id="CHEBI:15377"/>
        <dbReference type="ChEBI" id="CHEBI:15636"/>
        <dbReference type="ChEBI" id="CHEBI:57453"/>
        <dbReference type="EC" id="2.1.2.11"/>
    </reaction>
</comment>
<dbReference type="Gene3D" id="3.20.20.60">
    <property type="entry name" value="Phosphoenolpyruvate-binding domains"/>
    <property type="match status" value="1"/>
</dbReference>
<dbReference type="InterPro" id="IPR040442">
    <property type="entry name" value="Pyrv_kinase-like_dom_sf"/>
</dbReference>
<reference evidence="11 13" key="3">
    <citation type="submission" date="2018-04" db="EMBL/GenBank/DDBJ databases">
        <title>Transcriptomics of ammonia oxidizing archaea.</title>
        <authorList>
            <person name="Carini P."/>
        </authorList>
    </citation>
    <scope>NUCLEOTIDE SEQUENCE [LARGE SCALE GENOMIC DNA]</scope>
    <source>
        <strain evidence="11 13">U25</strain>
    </source>
</reference>
<evidence type="ECO:0000256" key="4">
    <source>
        <dbReference type="ARBA" id="ARBA00022993"/>
    </source>
</evidence>
<dbReference type="GO" id="GO:0005737">
    <property type="term" value="C:cytoplasm"/>
    <property type="evidence" value="ECO:0007669"/>
    <property type="project" value="UniProtKB-SubCell"/>
</dbReference>
<evidence type="ECO:0000256" key="9">
    <source>
        <dbReference type="SAM" id="MobiDB-lite"/>
    </source>
</evidence>
<organism evidence="10 12">
    <name type="scientific">Candidatus Nitrosopelagicus brevis</name>
    <dbReference type="NCBI Taxonomy" id="1410606"/>
    <lineage>
        <taxon>Archaea</taxon>
        <taxon>Nitrososphaerota</taxon>
    </lineage>
</organism>
<dbReference type="AlphaFoldDB" id="A0A0A7V7N2"/>
<comment type="pathway">
    <text evidence="1">Cofactor biosynthesis; (R)-pantothenate biosynthesis; (R)-pantoate from 3-methyl-2-oxobutanoate: step 1/2.</text>
</comment>
<dbReference type="GeneID" id="24817301"/>
<comment type="subcellular location">
    <subcellularLocation>
        <location evidence="5">Cytoplasm</location>
    </subcellularLocation>
</comment>
<name>A0A0A7V7N2_9ARCH</name>
<dbReference type="NCBIfam" id="NF001452">
    <property type="entry name" value="PRK00311.1"/>
    <property type="match status" value="1"/>
</dbReference>